<name>A0A5N8W1U9_9ACTN</name>
<accession>A0A5N8W1U9</accession>
<evidence type="ECO:0000313" key="2">
    <source>
        <dbReference type="EMBL" id="MPY40846.1"/>
    </source>
</evidence>
<keyword evidence="1" id="KW-1133">Transmembrane helix</keyword>
<organism evidence="2 3">
    <name type="scientific">Streptomyces phyllanthi</name>
    <dbReference type="NCBI Taxonomy" id="1803180"/>
    <lineage>
        <taxon>Bacteria</taxon>
        <taxon>Bacillati</taxon>
        <taxon>Actinomycetota</taxon>
        <taxon>Actinomycetes</taxon>
        <taxon>Kitasatosporales</taxon>
        <taxon>Streptomycetaceae</taxon>
        <taxon>Streptomyces</taxon>
    </lineage>
</organism>
<dbReference type="Proteomes" id="UP000326979">
    <property type="component" value="Unassembled WGS sequence"/>
</dbReference>
<keyword evidence="1" id="KW-0472">Membrane</keyword>
<evidence type="ECO:0000256" key="1">
    <source>
        <dbReference type="SAM" id="Phobius"/>
    </source>
</evidence>
<sequence>MAVVGPGAEAGLPWWALVAVAVPAAGLGAWTGVRIGRRRGIRDEVLEPGEKVVGTYTVRPPYTEHNPPSAHEGPQYQLRVTTHGMEMWERSVLLWRHPWRELRVITDGPRLRVHHDGNEAGAMLFQQPGAVQEIRRVARQYGAG</sequence>
<dbReference type="AlphaFoldDB" id="A0A5N8W1U9"/>
<proteinExistence type="predicted"/>
<protein>
    <recommendedName>
        <fullName evidence="4">PH domain-containing protein</fullName>
    </recommendedName>
</protein>
<evidence type="ECO:0000313" key="3">
    <source>
        <dbReference type="Proteomes" id="UP000326979"/>
    </source>
</evidence>
<comment type="caution">
    <text evidence="2">The sequence shown here is derived from an EMBL/GenBank/DDBJ whole genome shotgun (WGS) entry which is preliminary data.</text>
</comment>
<keyword evidence="3" id="KW-1185">Reference proteome</keyword>
<evidence type="ECO:0008006" key="4">
    <source>
        <dbReference type="Google" id="ProtNLM"/>
    </source>
</evidence>
<feature type="transmembrane region" description="Helical" evidence="1">
    <location>
        <begin position="12"/>
        <end position="33"/>
    </location>
</feature>
<reference evidence="2 3" key="1">
    <citation type="submission" date="2019-07" db="EMBL/GenBank/DDBJ databases">
        <title>New species of Amycolatopsis and Streptomyces.</title>
        <authorList>
            <person name="Duangmal K."/>
            <person name="Teo W.F.A."/>
            <person name="Lipun K."/>
        </authorList>
    </citation>
    <scope>NUCLEOTIDE SEQUENCE [LARGE SCALE GENOMIC DNA]</scope>
    <source>
        <strain evidence="2 3">TISTR 2346</strain>
    </source>
</reference>
<dbReference type="EMBL" id="VJZE01000071">
    <property type="protein sequence ID" value="MPY40846.1"/>
    <property type="molecule type" value="Genomic_DNA"/>
</dbReference>
<gene>
    <name evidence="2" type="ORF">FNH04_13310</name>
</gene>
<keyword evidence="1" id="KW-0812">Transmembrane</keyword>